<evidence type="ECO:0000259" key="9">
    <source>
        <dbReference type="PROSITE" id="PS50156"/>
    </source>
</evidence>
<dbReference type="PANTHER" id="PTHR45951">
    <property type="entry name" value="PROTEIN DISPATCHED-RELATED"/>
    <property type="match status" value="1"/>
</dbReference>
<feature type="transmembrane region" description="Helical" evidence="8">
    <location>
        <begin position="61"/>
        <end position="81"/>
    </location>
</feature>
<dbReference type="Pfam" id="PF12349">
    <property type="entry name" value="Sterol-sensing"/>
    <property type="match status" value="1"/>
</dbReference>
<dbReference type="InterPro" id="IPR053958">
    <property type="entry name" value="HMGCR/SNAP/NPC1-like_SSD"/>
</dbReference>
<dbReference type="GO" id="GO:0022857">
    <property type="term" value="F:transmembrane transporter activity"/>
    <property type="evidence" value="ECO:0007669"/>
    <property type="project" value="TreeGrafter"/>
</dbReference>
<dbReference type="VEuPathDB" id="CryptoDB:Vbra_23"/>
<evidence type="ECO:0000313" key="11">
    <source>
        <dbReference type="Proteomes" id="UP000041254"/>
    </source>
</evidence>
<evidence type="ECO:0000256" key="2">
    <source>
        <dbReference type="ARBA" id="ARBA00022692"/>
    </source>
</evidence>
<keyword evidence="5" id="KW-0325">Glycoprotein</keyword>
<dbReference type="GO" id="GO:0016020">
    <property type="term" value="C:membrane"/>
    <property type="evidence" value="ECO:0007669"/>
    <property type="project" value="UniProtKB-SubCell"/>
</dbReference>
<dbReference type="InterPro" id="IPR004869">
    <property type="entry name" value="MMPL_dom"/>
</dbReference>
<dbReference type="PhylomeDB" id="A0A0G4GZ28"/>
<dbReference type="STRING" id="1169540.A0A0G4GZ28"/>
<dbReference type="Proteomes" id="UP000041254">
    <property type="component" value="Unassembled WGS sequence"/>
</dbReference>
<feature type="domain" description="SSD" evidence="9">
    <location>
        <begin position="1"/>
        <end position="105"/>
    </location>
</feature>
<keyword evidence="11" id="KW-1185">Reference proteome</keyword>
<gene>
    <name evidence="10" type="ORF">Vbra_23</name>
</gene>
<name>A0A0G4GZ28_VITBC</name>
<feature type="region of interest" description="Disordered" evidence="7">
    <location>
        <begin position="149"/>
        <end position="173"/>
    </location>
</feature>
<feature type="transmembrane region" description="Helical" evidence="8">
    <location>
        <begin position="20"/>
        <end position="41"/>
    </location>
</feature>
<dbReference type="Gene3D" id="1.20.1640.10">
    <property type="entry name" value="Multidrug efflux transporter AcrB transmembrane domain"/>
    <property type="match status" value="2"/>
</dbReference>
<dbReference type="InterPro" id="IPR052081">
    <property type="entry name" value="Dispatched_Hh_regulator"/>
</dbReference>
<evidence type="ECO:0000256" key="8">
    <source>
        <dbReference type="SAM" id="Phobius"/>
    </source>
</evidence>
<accession>A0A0G4GZ28</accession>
<dbReference type="SUPFAM" id="SSF82866">
    <property type="entry name" value="Multidrug efflux transporter AcrB transmembrane domain"/>
    <property type="match status" value="2"/>
</dbReference>
<dbReference type="EMBL" id="CDMY01000893">
    <property type="protein sequence ID" value="CEM36468.1"/>
    <property type="molecule type" value="Genomic_DNA"/>
</dbReference>
<feature type="transmembrane region" description="Helical" evidence="8">
    <location>
        <begin position="87"/>
        <end position="111"/>
    </location>
</feature>
<dbReference type="InterPro" id="IPR000731">
    <property type="entry name" value="SSD"/>
</dbReference>
<comment type="subcellular location">
    <subcellularLocation>
        <location evidence="1">Membrane</location>
        <topology evidence="1">Multi-pass membrane protein</topology>
    </subcellularLocation>
</comment>
<evidence type="ECO:0000313" key="10">
    <source>
        <dbReference type="EMBL" id="CEM36468.1"/>
    </source>
</evidence>
<reference evidence="10 11" key="1">
    <citation type="submission" date="2014-11" db="EMBL/GenBank/DDBJ databases">
        <authorList>
            <person name="Zhu J."/>
            <person name="Qi W."/>
            <person name="Song R."/>
        </authorList>
    </citation>
    <scope>NUCLEOTIDE SEQUENCE [LARGE SCALE GENOMIC DNA]</scope>
</reference>
<evidence type="ECO:0000256" key="3">
    <source>
        <dbReference type="ARBA" id="ARBA00022989"/>
    </source>
</evidence>
<evidence type="ECO:0000256" key="5">
    <source>
        <dbReference type="ARBA" id="ARBA00023180"/>
    </source>
</evidence>
<dbReference type="OMA" id="CFMEAFR"/>
<sequence length="697" mass="77469">MCLLLICRSTYFNTVVTVTIFVVLGVGADNIFVLVDAWRAFHAIVDIEDRVFFTVDRTIKAVFNTAFTTSVAFFATGVSAIMPIRSFGIYAGLCIIMNYLAARHFCCFGTTKKLEATRRRREASIAPPGTNGVIDIAPQTTQDVNNADGKPTAGNEETGIDHDVEQGKGTDNPGVTVKAVATNAVAYTEEDNDTDKDIVKDNGKANDLGGDEQDRVEVFEYDVHNAPDLDDAEKRIMLGWGYVLMSKYYIPLMKIEWEGIKVVALACILILLAQLGQSLYHATLLSPPTKQEEWLPDDHMYQVVHDFLRDKFSTSDEDDLVKITMTWGIKGIDRSGYRFFKPGENRGKAIFDSGFSIETSEMQELVAWTCEQIPKEICTAEGCDHPQDRLAYNGTIKCPMILIQEENGGMLPNASATLDRLNELQQSDPDFNELIGRVDGKIRFMSVEFDSSLKRASVLSVKEPVRDRIDEFIDKVVRQGRNDGATQGRLQQTAGGEACGRHVHRLPHLLPGGLCGSPARHHQPLSHHIRHLLDRMYRLQHVGLYQVSHGWDLGVGETICVVLVIGFSVDYVVHLGHMYQDSNNHGCKTREERFQFAAEYMGMTVIGGAITTAGSGLIMFTCQMQTFTKMAILISVTILFSLLYSFFFFMGLLIIIGPENETGNLGAMWESCKRACTKRKAKTDDATGKAEDETGLD</sequence>
<feature type="compositionally biased region" description="Basic and acidic residues" evidence="7">
    <location>
        <begin position="159"/>
        <end position="168"/>
    </location>
</feature>
<keyword evidence="3 8" id="KW-1133">Transmembrane helix</keyword>
<dbReference type="AlphaFoldDB" id="A0A0G4GZ28"/>
<dbReference type="Pfam" id="PF03176">
    <property type="entry name" value="MMPL"/>
    <property type="match status" value="1"/>
</dbReference>
<dbReference type="OrthoDB" id="414622at2759"/>
<feature type="transmembrane region" description="Helical" evidence="8">
    <location>
        <begin position="262"/>
        <end position="280"/>
    </location>
</feature>
<protein>
    <recommendedName>
        <fullName evidence="9">SSD domain-containing protein</fullName>
    </recommendedName>
</protein>
<dbReference type="InParanoid" id="A0A0G4GZ28"/>
<keyword evidence="4 8" id="KW-0472">Membrane</keyword>
<feature type="transmembrane region" description="Helical" evidence="8">
    <location>
        <begin position="632"/>
        <end position="656"/>
    </location>
</feature>
<evidence type="ECO:0000256" key="1">
    <source>
        <dbReference type="ARBA" id="ARBA00004141"/>
    </source>
</evidence>
<feature type="transmembrane region" description="Helical" evidence="8">
    <location>
        <begin position="600"/>
        <end position="620"/>
    </location>
</feature>
<dbReference type="PROSITE" id="PS50156">
    <property type="entry name" value="SSD"/>
    <property type="match status" value="1"/>
</dbReference>
<comment type="similarity">
    <text evidence="6">Belongs to the dispatched family.</text>
</comment>
<proteinExistence type="inferred from homology"/>
<evidence type="ECO:0000256" key="7">
    <source>
        <dbReference type="SAM" id="MobiDB-lite"/>
    </source>
</evidence>
<dbReference type="GO" id="GO:0007224">
    <property type="term" value="P:smoothened signaling pathway"/>
    <property type="evidence" value="ECO:0007669"/>
    <property type="project" value="TreeGrafter"/>
</dbReference>
<organism evidence="10 11">
    <name type="scientific">Vitrella brassicaformis (strain CCMP3155)</name>
    <dbReference type="NCBI Taxonomy" id="1169540"/>
    <lineage>
        <taxon>Eukaryota</taxon>
        <taxon>Sar</taxon>
        <taxon>Alveolata</taxon>
        <taxon>Colpodellida</taxon>
        <taxon>Vitrellaceae</taxon>
        <taxon>Vitrella</taxon>
    </lineage>
</organism>
<evidence type="ECO:0000256" key="6">
    <source>
        <dbReference type="ARBA" id="ARBA00038046"/>
    </source>
</evidence>
<keyword evidence="2 8" id="KW-0812">Transmembrane</keyword>
<evidence type="ECO:0000256" key="4">
    <source>
        <dbReference type="ARBA" id="ARBA00023136"/>
    </source>
</evidence>